<evidence type="ECO:0008006" key="4">
    <source>
        <dbReference type="Google" id="ProtNLM"/>
    </source>
</evidence>
<accession>A0A5C3EY17</accession>
<dbReference type="AlphaFoldDB" id="A0A5C3EY17"/>
<feature type="compositionally biased region" description="Gly residues" evidence="1">
    <location>
        <begin position="291"/>
        <end position="301"/>
    </location>
</feature>
<dbReference type="OrthoDB" id="114080at2759"/>
<dbReference type="Proteomes" id="UP000323386">
    <property type="component" value="Unassembled WGS sequence"/>
</dbReference>
<feature type="compositionally biased region" description="Acidic residues" evidence="1">
    <location>
        <begin position="459"/>
        <end position="473"/>
    </location>
</feature>
<sequence>MPPQRKRLKTATAAQAVSASGHRQPRSSSTAASPAPPPAPPSSSSTTTTTTTRPARPEAHHASLPKSLRLLLRALLANHARLLEEHRLLDRLWYKGRSQFRTATWWKHIHALRRCLVYLVGSLSSLGTNEGALHRTADAVIAALCSLFDAAPPANAAKGQIRTVPHFSTPATHLDRDGPTSPRPDAFLEAARASHNLALLLHETRKRARTAYRVAAVHLRTPPAPTFAPQVTILLTLAASVERMATDTVLGAAIKDAAQISDARAKNGVETLYSVLRGVLVDRAAGQAAGSRGGGSAGGDGVSSDGGERSSKRRKLASGSVSLPMPSADDTAKPPRPATDQAKPRQRPSKHRRDQLRKARLAAASSAGKTTTPRCPNQLGSLPDTIPDPLAPRRRRSAAVPTTARERTRKRKTPTPLSFSEASEAFDPKRALKAARKFFAKPVAPPPLSSPSGGGIDPGGDDDDDDLGEAIAR</sequence>
<evidence type="ECO:0000313" key="3">
    <source>
        <dbReference type="Proteomes" id="UP000323386"/>
    </source>
</evidence>
<reference evidence="2 3" key="1">
    <citation type="submission" date="2018-03" db="EMBL/GenBank/DDBJ databases">
        <authorList>
            <person name="Guldener U."/>
        </authorList>
    </citation>
    <scope>NUCLEOTIDE SEQUENCE [LARGE SCALE GENOMIC DNA]</scope>
    <source>
        <strain evidence="2 3">DAOM196992</strain>
    </source>
</reference>
<gene>
    <name evidence="2" type="ORF">PSFLO_02251</name>
</gene>
<protein>
    <recommendedName>
        <fullName evidence="4">Nucleolus and neural progenitor protein-like N-terminal domain-containing protein</fullName>
    </recommendedName>
</protein>
<feature type="region of interest" description="Disordered" evidence="1">
    <location>
        <begin position="1"/>
        <end position="62"/>
    </location>
</feature>
<feature type="region of interest" description="Disordered" evidence="1">
    <location>
        <begin position="286"/>
        <end position="424"/>
    </location>
</feature>
<evidence type="ECO:0000256" key="1">
    <source>
        <dbReference type="SAM" id="MobiDB-lite"/>
    </source>
</evidence>
<feature type="compositionally biased region" description="Polar residues" evidence="1">
    <location>
        <begin position="370"/>
        <end position="380"/>
    </location>
</feature>
<organism evidence="2 3">
    <name type="scientific">Pseudozyma flocculosa</name>
    <dbReference type="NCBI Taxonomy" id="84751"/>
    <lineage>
        <taxon>Eukaryota</taxon>
        <taxon>Fungi</taxon>
        <taxon>Dikarya</taxon>
        <taxon>Basidiomycota</taxon>
        <taxon>Ustilaginomycotina</taxon>
        <taxon>Ustilaginomycetes</taxon>
        <taxon>Ustilaginales</taxon>
        <taxon>Ustilaginaceae</taxon>
        <taxon>Pseudozyma</taxon>
    </lineage>
</organism>
<dbReference type="EMBL" id="OOIP01000005">
    <property type="protein sequence ID" value="SPO36780.1"/>
    <property type="molecule type" value="Genomic_DNA"/>
</dbReference>
<feature type="region of interest" description="Disordered" evidence="1">
    <location>
        <begin position="437"/>
        <end position="473"/>
    </location>
</feature>
<feature type="compositionally biased region" description="Basic residues" evidence="1">
    <location>
        <begin position="344"/>
        <end position="360"/>
    </location>
</feature>
<proteinExistence type="predicted"/>
<name>A0A5C3EY17_9BASI</name>
<keyword evidence="3" id="KW-1185">Reference proteome</keyword>
<feature type="compositionally biased region" description="Low complexity" evidence="1">
    <location>
        <begin position="42"/>
        <end position="54"/>
    </location>
</feature>
<evidence type="ECO:0000313" key="2">
    <source>
        <dbReference type="EMBL" id="SPO36780.1"/>
    </source>
</evidence>